<organism evidence="7 8">
    <name type="scientific">Algibacter lectus</name>
    <dbReference type="NCBI Taxonomy" id="221126"/>
    <lineage>
        <taxon>Bacteria</taxon>
        <taxon>Pseudomonadati</taxon>
        <taxon>Bacteroidota</taxon>
        <taxon>Flavobacteriia</taxon>
        <taxon>Flavobacteriales</taxon>
        <taxon>Flavobacteriaceae</taxon>
        <taxon>Algibacter</taxon>
    </lineage>
</organism>
<sequence>MRTTKHNIDSDIFDFTTYLNPNSQPEYIEIKGLEINILIIEDDLRINQNYDEILSPNFDFVFSFNSLQALERTNQNQFNLILSNAIKPIVNGEVLKKEIPHFSNEINNDDIVPVLIITTKDIKDENLEGLSINDYVINLSDQKKIISKIKLYTNNADSSIKVTKKKSNTFHAILDLIKINLSKEDFNVNFLSYKTGYSQRQLARIVKAETNKTPVKLILELRLKKAYELLSTDKNIKIKEVQYSIGINSPSYFSKKFKEQFGYSPSDFSSAC</sequence>
<dbReference type="GO" id="GO:0043565">
    <property type="term" value="F:sequence-specific DNA binding"/>
    <property type="evidence" value="ECO:0007669"/>
    <property type="project" value="InterPro"/>
</dbReference>
<dbReference type="Gene3D" id="3.40.50.2300">
    <property type="match status" value="1"/>
</dbReference>
<dbReference type="InterPro" id="IPR009057">
    <property type="entry name" value="Homeodomain-like_sf"/>
</dbReference>
<dbReference type="PROSITE" id="PS50110">
    <property type="entry name" value="RESPONSE_REGULATORY"/>
    <property type="match status" value="1"/>
</dbReference>
<name>A0A4R8M4K2_9FLAO</name>
<comment type="caution">
    <text evidence="4">Lacks conserved residue(s) required for the propagation of feature annotation.</text>
</comment>
<dbReference type="Gene3D" id="1.10.10.60">
    <property type="entry name" value="Homeodomain-like"/>
    <property type="match status" value="1"/>
</dbReference>
<dbReference type="InterPro" id="IPR018060">
    <property type="entry name" value="HTH_AraC"/>
</dbReference>
<dbReference type="PRINTS" id="PR00032">
    <property type="entry name" value="HTHARAC"/>
</dbReference>
<dbReference type="Proteomes" id="UP000294824">
    <property type="component" value="Unassembled WGS sequence"/>
</dbReference>
<evidence type="ECO:0000256" key="1">
    <source>
        <dbReference type="ARBA" id="ARBA00023015"/>
    </source>
</evidence>
<dbReference type="SUPFAM" id="SSF52172">
    <property type="entry name" value="CheY-like"/>
    <property type="match status" value="1"/>
</dbReference>
<keyword evidence="8" id="KW-1185">Reference proteome</keyword>
<dbReference type="PROSITE" id="PS01124">
    <property type="entry name" value="HTH_ARAC_FAMILY_2"/>
    <property type="match status" value="1"/>
</dbReference>
<keyword evidence="3" id="KW-0804">Transcription</keyword>
<evidence type="ECO:0000259" key="5">
    <source>
        <dbReference type="PROSITE" id="PS01124"/>
    </source>
</evidence>
<comment type="caution">
    <text evidence="7">The sequence shown here is derived from an EMBL/GenBank/DDBJ whole genome shotgun (WGS) entry which is preliminary data.</text>
</comment>
<dbReference type="SUPFAM" id="SSF46689">
    <property type="entry name" value="Homeodomain-like"/>
    <property type="match status" value="1"/>
</dbReference>
<dbReference type="InterPro" id="IPR020449">
    <property type="entry name" value="Tscrpt_reg_AraC-type_HTH"/>
</dbReference>
<dbReference type="InterPro" id="IPR001789">
    <property type="entry name" value="Sig_transdc_resp-reg_receiver"/>
</dbReference>
<reference evidence="7 8" key="1">
    <citation type="submission" date="2019-03" db="EMBL/GenBank/DDBJ databases">
        <title>Genomic Encyclopedia of Type Strains, Phase III (KMG-III): the genomes of soil and plant-associated and newly described type strains.</title>
        <authorList>
            <person name="Whitman W."/>
        </authorList>
    </citation>
    <scope>NUCLEOTIDE SEQUENCE [LARGE SCALE GENOMIC DNA]</scope>
    <source>
        <strain evidence="7 8">CECT 8301</strain>
    </source>
</reference>
<evidence type="ECO:0000313" key="8">
    <source>
        <dbReference type="Proteomes" id="UP000294824"/>
    </source>
</evidence>
<dbReference type="PANTHER" id="PTHR43280">
    <property type="entry name" value="ARAC-FAMILY TRANSCRIPTIONAL REGULATOR"/>
    <property type="match status" value="1"/>
</dbReference>
<dbReference type="Pfam" id="PF12833">
    <property type="entry name" value="HTH_18"/>
    <property type="match status" value="1"/>
</dbReference>
<protein>
    <submittedName>
        <fullName evidence="7">Helix-turn-helix protein</fullName>
    </submittedName>
</protein>
<evidence type="ECO:0000259" key="6">
    <source>
        <dbReference type="PROSITE" id="PS50110"/>
    </source>
</evidence>
<dbReference type="PANTHER" id="PTHR43280:SF2">
    <property type="entry name" value="HTH-TYPE TRANSCRIPTIONAL REGULATOR EXSA"/>
    <property type="match status" value="1"/>
</dbReference>
<evidence type="ECO:0000256" key="2">
    <source>
        <dbReference type="ARBA" id="ARBA00023125"/>
    </source>
</evidence>
<dbReference type="EMBL" id="SORL01000013">
    <property type="protein sequence ID" value="TDY59984.1"/>
    <property type="molecule type" value="Genomic_DNA"/>
</dbReference>
<accession>A0A4R8M4K2</accession>
<keyword evidence="1" id="KW-0805">Transcription regulation</keyword>
<evidence type="ECO:0000313" key="7">
    <source>
        <dbReference type="EMBL" id="TDY59984.1"/>
    </source>
</evidence>
<dbReference type="RefSeq" id="WP_159140122.1">
    <property type="nucleotide sequence ID" value="NZ_SORL01000013.1"/>
</dbReference>
<dbReference type="GO" id="GO:0003700">
    <property type="term" value="F:DNA-binding transcription factor activity"/>
    <property type="evidence" value="ECO:0007669"/>
    <property type="project" value="InterPro"/>
</dbReference>
<dbReference type="GO" id="GO:0000160">
    <property type="term" value="P:phosphorelay signal transduction system"/>
    <property type="evidence" value="ECO:0007669"/>
    <property type="project" value="InterPro"/>
</dbReference>
<dbReference type="SMART" id="SM00342">
    <property type="entry name" value="HTH_ARAC"/>
    <property type="match status" value="1"/>
</dbReference>
<dbReference type="AlphaFoldDB" id="A0A4R8M4K2"/>
<evidence type="ECO:0000256" key="4">
    <source>
        <dbReference type="PROSITE-ProRule" id="PRU00169"/>
    </source>
</evidence>
<feature type="domain" description="HTH araC/xylS-type" evidence="5">
    <location>
        <begin position="171"/>
        <end position="271"/>
    </location>
</feature>
<proteinExistence type="predicted"/>
<gene>
    <name evidence="7" type="ORF">DFQ06_3597</name>
</gene>
<dbReference type="InterPro" id="IPR011006">
    <property type="entry name" value="CheY-like_superfamily"/>
</dbReference>
<evidence type="ECO:0000256" key="3">
    <source>
        <dbReference type="ARBA" id="ARBA00023163"/>
    </source>
</evidence>
<keyword evidence="2" id="KW-0238">DNA-binding</keyword>
<feature type="domain" description="Response regulatory" evidence="6">
    <location>
        <begin position="36"/>
        <end position="153"/>
    </location>
</feature>